<organism evidence="2 3">
    <name type="scientific">Cytobacillus praedii</name>
    <dbReference type="NCBI Taxonomy" id="1742358"/>
    <lineage>
        <taxon>Bacteria</taxon>
        <taxon>Bacillati</taxon>
        <taxon>Bacillota</taxon>
        <taxon>Bacilli</taxon>
        <taxon>Bacillales</taxon>
        <taxon>Bacillaceae</taxon>
        <taxon>Cytobacillus</taxon>
    </lineage>
</organism>
<dbReference type="AlphaFoldDB" id="A0A4V2NU31"/>
<dbReference type="STRING" id="1742358.GCA_001439605_00018"/>
<evidence type="ECO:0000313" key="3">
    <source>
        <dbReference type="Proteomes" id="UP000293846"/>
    </source>
</evidence>
<proteinExistence type="predicted"/>
<keyword evidence="2" id="KW-0808">Transferase</keyword>
<keyword evidence="3" id="KW-1185">Reference proteome</keyword>
<dbReference type="CDD" id="cd02440">
    <property type="entry name" value="AdoMet_MTases"/>
    <property type="match status" value="1"/>
</dbReference>
<dbReference type="GO" id="GO:0016423">
    <property type="term" value="F:tRNA (guanine) methyltransferase activity"/>
    <property type="evidence" value="ECO:0007669"/>
    <property type="project" value="TreeGrafter"/>
</dbReference>
<dbReference type="OrthoDB" id="9791556at2"/>
<comment type="caution">
    <text evidence="2">The sequence shown here is derived from an EMBL/GenBank/DDBJ whole genome shotgun (WGS) entry which is preliminary data.</text>
</comment>
<dbReference type="EMBL" id="SJTH01000027">
    <property type="protein sequence ID" value="TCJ02748.1"/>
    <property type="molecule type" value="Genomic_DNA"/>
</dbReference>
<evidence type="ECO:0000259" key="1">
    <source>
        <dbReference type="Pfam" id="PF01170"/>
    </source>
</evidence>
<dbReference type="PANTHER" id="PTHR14911">
    <property type="entry name" value="THUMP DOMAIN-CONTAINING"/>
    <property type="match status" value="1"/>
</dbReference>
<dbReference type="Gene3D" id="3.40.50.150">
    <property type="entry name" value="Vaccinia Virus protein VP39"/>
    <property type="match status" value="1"/>
</dbReference>
<dbReference type="PANTHER" id="PTHR14911:SF13">
    <property type="entry name" value="TRNA (GUANINE(6)-N2)-METHYLTRANSFERASE THUMP3"/>
    <property type="match status" value="1"/>
</dbReference>
<dbReference type="GO" id="GO:0030488">
    <property type="term" value="P:tRNA methylation"/>
    <property type="evidence" value="ECO:0007669"/>
    <property type="project" value="TreeGrafter"/>
</dbReference>
<accession>A0A4V2NU31</accession>
<gene>
    <name evidence="2" type="ORF">E0Y62_17780</name>
</gene>
<feature type="domain" description="Ribosomal RNA large subunit methyltransferase K/L-like methyltransferase" evidence="1">
    <location>
        <begin position="159"/>
        <end position="262"/>
    </location>
</feature>
<sequence length="317" mass="35791">MFIKKESPEFIYTFACQKEEQSLSHLEMRSLFGEQAENSILKSTTEIDPSRSPFIKERIEVIYEGDSLPEIVEQVGQIDMKESTFKVIFIKINDLEAGQKIEYDQRRLIEREIGWEIKGEADVRQPDHMFGIVTLGGRWYFGNLRKNEALWLHHMKKPQTFSTALSTRVARAVANIAVPKPDGVKAIDPCCGIGTVLVEALSMGIDIVGRDINPLVTSGSRENIAFFGYEGEVAIGPISDVTEQYDAAIIDLPYNLYTHATPEEQFNILKHARRIAKKAVIITIETIDEMIMEAGFDIQDRCIASKGVFSRQILVCE</sequence>
<dbReference type="Proteomes" id="UP000293846">
    <property type="component" value="Unassembled WGS sequence"/>
</dbReference>
<name>A0A4V2NU31_9BACI</name>
<evidence type="ECO:0000313" key="2">
    <source>
        <dbReference type="EMBL" id="TCJ02748.1"/>
    </source>
</evidence>
<dbReference type="Pfam" id="PF01170">
    <property type="entry name" value="UPF0020"/>
    <property type="match status" value="1"/>
</dbReference>
<dbReference type="SUPFAM" id="SSF53335">
    <property type="entry name" value="S-adenosyl-L-methionine-dependent methyltransferases"/>
    <property type="match status" value="1"/>
</dbReference>
<protein>
    <submittedName>
        <fullName evidence="2">RNA methyltransferase</fullName>
    </submittedName>
</protein>
<dbReference type="InterPro" id="IPR029063">
    <property type="entry name" value="SAM-dependent_MTases_sf"/>
</dbReference>
<reference evidence="2 3" key="1">
    <citation type="submission" date="2019-03" db="EMBL/GenBank/DDBJ databases">
        <authorList>
            <person name="Jensen L."/>
            <person name="Storgaard J."/>
            <person name="Sulaj E."/>
            <person name="Schramm A."/>
            <person name="Marshall I.P.G."/>
        </authorList>
    </citation>
    <scope>NUCLEOTIDE SEQUENCE [LARGE SCALE GENOMIC DNA]</scope>
    <source>
        <strain evidence="2 3">2017H2G3</strain>
    </source>
</reference>
<dbReference type="InterPro" id="IPR000241">
    <property type="entry name" value="RlmKL-like_Mtase"/>
</dbReference>
<keyword evidence="2" id="KW-0489">Methyltransferase</keyword>